<feature type="binding site" evidence="14">
    <location>
        <position position="653"/>
    </location>
    <ligand>
        <name>Zn(2+)</name>
        <dbReference type="ChEBI" id="CHEBI:29105"/>
        <label>1</label>
        <note>catalytic</note>
    </ligand>
</feature>
<evidence type="ECO:0000256" key="10">
    <source>
        <dbReference type="ARBA" id="ARBA00023167"/>
    </source>
</evidence>
<dbReference type="InterPro" id="IPR013215">
    <property type="entry name" value="Cbl-indep_Met_Synth_N"/>
</dbReference>
<dbReference type="InterPro" id="IPR006276">
    <property type="entry name" value="Cobalamin-indep_Met_synthase"/>
</dbReference>
<evidence type="ECO:0000256" key="9">
    <source>
        <dbReference type="ARBA" id="ARBA00022833"/>
    </source>
</evidence>
<feature type="binding site" evidence="14">
    <location>
        <position position="651"/>
    </location>
    <ligand>
        <name>Zn(2+)</name>
        <dbReference type="ChEBI" id="CHEBI:29105"/>
        <label>1</label>
        <note>catalytic</note>
    </ligand>
</feature>
<dbReference type="InterPro" id="IPR002629">
    <property type="entry name" value="Met_Synth_C/arc"/>
</dbReference>
<evidence type="ECO:0000259" key="17">
    <source>
        <dbReference type="Pfam" id="PF08267"/>
    </source>
</evidence>
<dbReference type="FunFam" id="3.20.20.210:FF:000003">
    <property type="entry name" value="5-methyltetrahydropteroyltriglutamate--homocysteine methyltransferase"/>
    <property type="match status" value="1"/>
</dbReference>
<evidence type="ECO:0000256" key="8">
    <source>
        <dbReference type="ARBA" id="ARBA00022723"/>
    </source>
</evidence>
<feature type="domain" description="Cobalamin-independent methionine synthase MetE C-terminal/archaeal" evidence="16">
    <location>
        <begin position="435"/>
        <end position="758"/>
    </location>
</feature>
<comment type="caution">
    <text evidence="18">The sequence shown here is derived from an EMBL/GenBank/DDBJ whole genome shotgun (WGS) entry which is preliminary data.</text>
</comment>
<feature type="binding site" evidence="13">
    <location>
        <position position="493"/>
    </location>
    <ligand>
        <name>L-methionine</name>
        <dbReference type="ChEBI" id="CHEBI:57844"/>
    </ligand>
</feature>
<evidence type="ECO:0000256" key="3">
    <source>
        <dbReference type="ARBA" id="ARBA00009553"/>
    </source>
</evidence>
<feature type="binding site" evidence="13">
    <location>
        <begin position="440"/>
        <end position="442"/>
    </location>
    <ligand>
        <name>L-homocysteine</name>
        <dbReference type="ChEBI" id="CHEBI:58199"/>
    </ligand>
</feature>
<dbReference type="Proteomes" id="UP000829685">
    <property type="component" value="Unassembled WGS sequence"/>
</dbReference>
<dbReference type="GO" id="GO:0032259">
    <property type="term" value="P:methylation"/>
    <property type="evidence" value="ECO:0007669"/>
    <property type="project" value="UniProtKB-KW"/>
</dbReference>
<evidence type="ECO:0000313" key="19">
    <source>
        <dbReference type="Proteomes" id="UP000829685"/>
    </source>
</evidence>
<evidence type="ECO:0000256" key="12">
    <source>
        <dbReference type="ARBA" id="ARBA00031314"/>
    </source>
</evidence>
<comment type="function">
    <text evidence="1">Catalyzes the transfer of a methyl group from 5-methyltetrahydrofolate to homocysteine resulting in methionine formation.</text>
</comment>
<feature type="binding site" evidence="13">
    <location>
        <position position="570"/>
    </location>
    <ligand>
        <name>5-methyltetrahydropteroyltri-L-glutamate</name>
        <dbReference type="ChEBI" id="CHEBI:58207"/>
    </ligand>
</feature>
<evidence type="ECO:0000259" key="16">
    <source>
        <dbReference type="Pfam" id="PF01717"/>
    </source>
</evidence>
<feature type="binding site" evidence="14">
    <location>
        <position position="675"/>
    </location>
    <ligand>
        <name>Zn(2+)</name>
        <dbReference type="ChEBI" id="CHEBI:29105"/>
        <label>1</label>
        <note>catalytic</note>
    </ligand>
</feature>
<name>A0A9Q0AQG7_9PEZI</name>
<dbReference type="NCBIfam" id="TIGR01371">
    <property type="entry name" value="met_syn_B12ind"/>
    <property type="match status" value="1"/>
</dbReference>
<comment type="cofactor">
    <cofactor evidence="14">
        <name>Zn(2+)</name>
        <dbReference type="ChEBI" id="CHEBI:29105"/>
    </cofactor>
    <text evidence="14">Binds 2 Zn(2+) ions per subunit.</text>
</comment>
<dbReference type="EC" id="2.1.1.14" evidence="4"/>
<evidence type="ECO:0000256" key="13">
    <source>
        <dbReference type="PIRSR" id="PIRSR000382-1"/>
    </source>
</evidence>
<feature type="binding site" evidence="13">
    <location>
        <begin position="524"/>
        <end position="525"/>
    </location>
    <ligand>
        <name>5-methyltetrahydropteroyltri-L-glutamate</name>
        <dbReference type="ChEBI" id="CHEBI:58207"/>
    </ligand>
</feature>
<proteinExistence type="inferred from homology"/>
<dbReference type="HAMAP" id="MF_00172">
    <property type="entry name" value="Meth_synth"/>
    <property type="match status" value="1"/>
</dbReference>
<dbReference type="FunFam" id="3.20.20.210:FF:000002">
    <property type="entry name" value="5-methyltetrahydropteroyltriglutamate--homocysteine methyltransferase"/>
    <property type="match status" value="1"/>
</dbReference>
<keyword evidence="9 14" id="KW-0862">Zinc</keyword>
<evidence type="ECO:0000256" key="4">
    <source>
        <dbReference type="ARBA" id="ARBA00012034"/>
    </source>
</evidence>
<sequence>MVQSAILGFPRMGVNRDLKKATEAYWGGKISQEELLAEAKRLRLAHWKIQKDAGVDVIPSNDFALYDQVLSHIQDFGAVPERYSSSNLDRVDEYFAMGRGHQKGGVDVPSLEMVKWFDSNYHYVKPTLQDNQTFKLTASPKAVEEFLEAKEAGINTRPVLLGPVSFLHLGKADRGQKVEPLDLLEKLVPVYVELLAKLKEAGAETVQIDEPVLVLDLPSKTKAAFKPTYEKFAGLGDKIPKLAFTTYFGDIVHNIDLVPKDIYAVHIDLVRNPEQLDTVLSHIGSKTILSAGVVDGRNIWKTNLKRAIEVVETAVQKIGKERVIAATSSSLLHTPHTLASEKKLDPEIADWFSFASEKAVEIATISKAVTEGPASVREALEANAKSIQARATSSRTNDPKVKERQSKIVEADYNRKSEFPTRISQQEKKLNLPLFPTTTIGSFPQTKEIRLQRAKFTKGEITEAQYDKFIEQEIDMNVKIQEELDLDVYVHGEPERNDMVQYFGERLTGYTFTTHAWVQSYGSRCVRPPIIVGDISRPAPMTVKESKYAVSVSKKPMKGMLTGPVTCLRWSFPRDDVHQSVQAEQLALALRDEVVDLEKAGIDVIQVDEPALREGLPLRAGKEREAYLDWAVKAFRLSTVGVEDATQIHSHFCYSEFQDFFHAIAALDADVLSIENSKSDAKLLGVFVDSAYPRHIGPGVYDIHSPRVPTEQEIKDRIEEMLQYLKPEQLWINPDCGLKTRQWKETKEQLVNMVNAAKFYRAKYAK</sequence>
<organism evidence="18 19">
    <name type="scientific">Neoarthrinium moseri</name>
    <dbReference type="NCBI Taxonomy" id="1658444"/>
    <lineage>
        <taxon>Eukaryota</taxon>
        <taxon>Fungi</taxon>
        <taxon>Dikarya</taxon>
        <taxon>Ascomycota</taxon>
        <taxon>Pezizomycotina</taxon>
        <taxon>Sordariomycetes</taxon>
        <taxon>Xylariomycetidae</taxon>
        <taxon>Amphisphaeriales</taxon>
        <taxon>Apiosporaceae</taxon>
        <taxon>Neoarthrinium</taxon>
    </lineage>
</organism>
<evidence type="ECO:0000256" key="7">
    <source>
        <dbReference type="ARBA" id="ARBA00022679"/>
    </source>
</evidence>
<evidence type="ECO:0000256" key="14">
    <source>
        <dbReference type="PIRSR" id="PIRSR000382-2"/>
    </source>
</evidence>
<dbReference type="NCBIfam" id="NF003556">
    <property type="entry name" value="PRK05222.1"/>
    <property type="match status" value="1"/>
</dbReference>
<dbReference type="Pfam" id="PF01717">
    <property type="entry name" value="Meth_synt_2"/>
    <property type="match status" value="1"/>
</dbReference>
<feature type="binding site" evidence="13">
    <location>
        <begin position="440"/>
        <end position="442"/>
    </location>
    <ligand>
        <name>L-methionine</name>
        <dbReference type="ChEBI" id="CHEBI:57844"/>
    </ligand>
</feature>
<comment type="pathway">
    <text evidence="2">Amino-acid biosynthesis; L-methionine biosynthesis via de novo pathway; L-methionine from L-homocysteine (MetE route): step 1/1.</text>
</comment>
<feature type="binding site" evidence="13">
    <location>
        <position position="608"/>
    </location>
    <ligand>
        <name>L-homocysteine</name>
        <dbReference type="ChEBI" id="CHEBI:58199"/>
    </ligand>
</feature>
<keyword evidence="19" id="KW-1185">Reference proteome</keyword>
<accession>A0A9Q0AQG7</accession>
<comment type="similarity">
    <text evidence="3">Belongs to the vitamin-B12 independent methionine synthase family.</text>
</comment>
<dbReference type="PIRSF" id="PIRSF000382">
    <property type="entry name" value="MeTrfase_B12_ind"/>
    <property type="match status" value="1"/>
</dbReference>
<dbReference type="PANTHER" id="PTHR30519">
    <property type="entry name" value="5-METHYLTETRAHYDROPTEROYLTRIGLUTAMATE--HOMOCYSTEINE METHYLTRANSFERASE"/>
    <property type="match status" value="1"/>
</dbReference>
<keyword evidence="10" id="KW-0486">Methionine biosynthesis</keyword>
<evidence type="ECO:0000256" key="2">
    <source>
        <dbReference type="ARBA" id="ARBA00004681"/>
    </source>
</evidence>
<reference evidence="18" key="1">
    <citation type="submission" date="2021-03" db="EMBL/GenBank/DDBJ databases">
        <title>Revisited historic fungal species revealed as producer of novel bioactive compounds through whole genome sequencing and comparative genomics.</title>
        <authorList>
            <person name="Vignolle G.A."/>
            <person name="Hochenegger N."/>
            <person name="Mach R.L."/>
            <person name="Mach-Aigner A.R."/>
            <person name="Javad Rahimi M."/>
            <person name="Salim K.A."/>
            <person name="Chan C.M."/>
            <person name="Lim L.B.L."/>
            <person name="Cai F."/>
            <person name="Druzhinina I.S."/>
            <person name="U'Ren J.M."/>
            <person name="Derntl C."/>
        </authorList>
    </citation>
    <scope>NUCLEOTIDE SEQUENCE</scope>
    <source>
        <strain evidence="18">TUCIM 5799</strain>
    </source>
</reference>
<feature type="binding site" evidence="13">
    <location>
        <position position="19"/>
    </location>
    <ligand>
        <name>5-methyltetrahydropteroyltri-L-glutamate</name>
        <dbReference type="ChEBI" id="CHEBI:58207"/>
    </ligand>
</feature>
<evidence type="ECO:0000256" key="15">
    <source>
        <dbReference type="PIRSR" id="PIRSR000382-3"/>
    </source>
</evidence>
<feature type="binding site" evidence="14">
    <location>
        <position position="736"/>
    </location>
    <ligand>
        <name>Zn(2+)</name>
        <dbReference type="ChEBI" id="CHEBI:29105"/>
        <label>1</label>
        <note>catalytic</note>
    </ligand>
</feature>
<feature type="binding site" evidence="14">
    <location>
        <position position="662"/>
    </location>
    <ligand>
        <name>Zn(2+)</name>
        <dbReference type="ChEBI" id="CHEBI:29105"/>
        <label>2</label>
    </ligand>
</feature>
<evidence type="ECO:0000256" key="5">
    <source>
        <dbReference type="ARBA" id="ARBA00022603"/>
    </source>
</evidence>
<evidence type="ECO:0000256" key="6">
    <source>
        <dbReference type="ARBA" id="ARBA00022605"/>
    </source>
</evidence>
<dbReference type="Pfam" id="PF08267">
    <property type="entry name" value="Meth_synt_1"/>
    <property type="match status" value="1"/>
</dbReference>
<keyword evidence="6" id="KW-0028">Amino-acid biosynthesis</keyword>
<dbReference type="CDD" id="cd03311">
    <property type="entry name" value="CIMS_C_terminal_like"/>
    <property type="match status" value="1"/>
</dbReference>
<dbReference type="OrthoDB" id="1053771at2759"/>
<dbReference type="GO" id="GO:0003871">
    <property type="term" value="F:5-methyltetrahydropteroyltriglutamate-homocysteine S-methyltransferase activity"/>
    <property type="evidence" value="ECO:0007669"/>
    <property type="project" value="UniProtKB-EC"/>
</dbReference>
<dbReference type="Gene3D" id="3.20.20.210">
    <property type="match status" value="2"/>
</dbReference>
<dbReference type="CDD" id="cd03312">
    <property type="entry name" value="CIMS_N_terminal_like"/>
    <property type="match status" value="1"/>
</dbReference>
<feature type="binding site" evidence="13">
    <location>
        <position position="608"/>
    </location>
    <ligand>
        <name>L-methionine</name>
        <dbReference type="ChEBI" id="CHEBI:57844"/>
    </ligand>
</feature>
<keyword evidence="7" id="KW-0808">Transferase</keyword>
<evidence type="ECO:0000256" key="11">
    <source>
        <dbReference type="ARBA" id="ARBA00030765"/>
    </source>
</evidence>
<dbReference type="SUPFAM" id="SSF51726">
    <property type="entry name" value="UROD/MetE-like"/>
    <property type="match status" value="2"/>
</dbReference>
<feature type="active site" description="Proton donor" evidence="15">
    <location>
        <position position="704"/>
    </location>
</feature>
<protein>
    <recommendedName>
        <fullName evidence="4">5-methyltetrahydropteroyltriglutamate--homocysteine S-methyltransferase</fullName>
        <ecNumber evidence="4">2.1.1.14</ecNumber>
    </recommendedName>
    <alternativeName>
        <fullName evidence="12">Cobalamin-independent methionine synthase</fullName>
    </alternativeName>
    <alternativeName>
        <fullName evidence="11">Methionine synthase, vitamin-B12 independent isozyme</fullName>
    </alternativeName>
</protein>
<evidence type="ECO:0000256" key="1">
    <source>
        <dbReference type="ARBA" id="ARBA00002777"/>
    </source>
</evidence>
<keyword evidence="8 14" id="KW-0479">Metal-binding</keyword>
<keyword evidence="5" id="KW-0489">Methyltransferase</keyword>
<dbReference type="EMBL" id="JAFIMR010000010">
    <property type="protein sequence ID" value="KAI1873522.1"/>
    <property type="molecule type" value="Genomic_DNA"/>
</dbReference>
<gene>
    <name evidence="18" type="ORF">JX265_005144</name>
</gene>
<feature type="domain" description="Cobalamin-independent methionine synthase MetE N-terminal" evidence="17">
    <location>
        <begin position="4"/>
        <end position="317"/>
    </location>
</feature>
<dbReference type="AlphaFoldDB" id="A0A9Q0AQG7"/>
<dbReference type="GO" id="GO:0008270">
    <property type="term" value="F:zinc ion binding"/>
    <property type="evidence" value="ECO:0007669"/>
    <property type="project" value="InterPro"/>
</dbReference>
<evidence type="ECO:0000313" key="18">
    <source>
        <dbReference type="EMBL" id="KAI1873522.1"/>
    </source>
</evidence>
<dbReference type="InterPro" id="IPR038071">
    <property type="entry name" value="UROD/MetE-like_sf"/>
</dbReference>
<feature type="binding site" evidence="13">
    <location>
        <position position="120"/>
    </location>
    <ligand>
        <name>5-methyltetrahydropteroyltri-L-glutamate</name>
        <dbReference type="ChEBI" id="CHEBI:58207"/>
    </ligand>
</feature>
<dbReference type="GO" id="GO:0071265">
    <property type="term" value="P:L-methionine biosynthetic process"/>
    <property type="evidence" value="ECO:0007669"/>
    <property type="project" value="UniProtKB-ARBA"/>
</dbReference>